<dbReference type="InterPro" id="IPR014016">
    <property type="entry name" value="UvrD-like_ATP-bd"/>
</dbReference>
<dbReference type="GO" id="GO:0016787">
    <property type="term" value="F:hydrolase activity"/>
    <property type="evidence" value="ECO:0007669"/>
    <property type="project" value="UniProtKB-UniRule"/>
</dbReference>
<name>A0A9E5DE20_9EURY</name>
<sequence length="533" mass="62974">MRKFLFLAFQNKAAREIHDRLDTRFGFDVKVKTFHSFGLEILREVFKKVPTIADETEQRNLVLSIFNDEKKNNKFQNEIVNYMKTYGDSEIYKSKSDFDEKEVYYEYMRNLTYTALDGTKVKSEAEREILNFFITHNLNGRRVKVLYENLAKWMEYNKENGDTQIPKPDFFFPEYNIYLEHWAIDENGNVPEWFEGQNPAKTYKEGMDKKKKKFAEQEKYLLVETTHKDFKHDNFIQILETKILNALNALNEKNTEKSFEFIPISYDKLVNRVWKECVVSVKKLPYDIGSFITIAKTYNLSPAEVEQRINSELWSPKQREFANIALKIYSIYEDKLRYENKIDYSDMINLAVKNLKQKENLYKNSFDHILIDEYQDISSQRYDLINSLMAKNDNCKLFCVGDDWQSIMSFSGSNLDFFVHFDKYFDHPAVTYLNVNYRSCKSIVDTGSEIIKHNGNSQLNKKTSAKNKTMVPIKVYVSVHTSKFVDNYYTQIAQHCVSTIKEYLQNGYDPQDIMILSRIAKSPIMITKLKEYS</sequence>
<dbReference type="PROSITE" id="PS51198">
    <property type="entry name" value="UVRD_HELICASE_ATP_BIND"/>
    <property type="match status" value="1"/>
</dbReference>
<keyword evidence="1 5" id="KW-0547">Nucleotide-binding</keyword>
<evidence type="ECO:0000256" key="2">
    <source>
        <dbReference type="ARBA" id="ARBA00022801"/>
    </source>
</evidence>
<dbReference type="Gene3D" id="1.10.10.160">
    <property type="match status" value="1"/>
</dbReference>
<dbReference type="InterPro" id="IPR027417">
    <property type="entry name" value="P-loop_NTPase"/>
</dbReference>
<organism evidence="7 8">
    <name type="scientific">Methanococcoides seepicolus</name>
    <dbReference type="NCBI Taxonomy" id="2828780"/>
    <lineage>
        <taxon>Archaea</taxon>
        <taxon>Methanobacteriati</taxon>
        <taxon>Methanobacteriota</taxon>
        <taxon>Stenosarchaea group</taxon>
        <taxon>Methanomicrobia</taxon>
        <taxon>Methanosarcinales</taxon>
        <taxon>Methanosarcinaceae</taxon>
        <taxon>Methanococcoides</taxon>
    </lineage>
</organism>
<keyword evidence="2 5" id="KW-0378">Hydrolase</keyword>
<dbReference type="EMBL" id="JAGSOI010000101">
    <property type="protein sequence ID" value="MCM1987969.1"/>
    <property type="molecule type" value="Genomic_DNA"/>
</dbReference>
<comment type="caution">
    <text evidence="7">The sequence shown here is derived from an EMBL/GenBank/DDBJ whole genome shotgun (WGS) entry which is preliminary data.</text>
</comment>
<dbReference type="GO" id="GO:0003677">
    <property type="term" value="F:DNA binding"/>
    <property type="evidence" value="ECO:0007669"/>
    <property type="project" value="InterPro"/>
</dbReference>
<reference evidence="7" key="2">
    <citation type="submission" date="2021-04" db="EMBL/GenBank/DDBJ databases">
        <authorList>
            <person name="Dong X."/>
        </authorList>
    </citation>
    <scope>NUCLEOTIDE SEQUENCE</scope>
    <source>
        <strain evidence="7">LLY</strain>
    </source>
</reference>
<comment type="caution">
    <text evidence="5">Lacks conserved residue(s) required for the propagation of feature annotation.</text>
</comment>
<evidence type="ECO:0000313" key="8">
    <source>
        <dbReference type="Proteomes" id="UP001056766"/>
    </source>
</evidence>
<keyword evidence="4 5" id="KW-0067">ATP-binding</keyword>
<dbReference type="InterPro" id="IPR000212">
    <property type="entry name" value="DNA_helicase_UvrD/REP"/>
</dbReference>
<proteinExistence type="predicted"/>
<keyword evidence="3 5" id="KW-0347">Helicase</keyword>
<evidence type="ECO:0000256" key="1">
    <source>
        <dbReference type="ARBA" id="ARBA00022741"/>
    </source>
</evidence>
<evidence type="ECO:0000256" key="5">
    <source>
        <dbReference type="PROSITE-ProRule" id="PRU00560"/>
    </source>
</evidence>
<protein>
    <submittedName>
        <fullName evidence="7">UvrD-helicase domain-containing protein</fullName>
    </submittedName>
</protein>
<keyword evidence="8" id="KW-1185">Reference proteome</keyword>
<gene>
    <name evidence="7" type="ORF">KDK67_13480</name>
</gene>
<dbReference type="PANTHER" id="PTHR11070">
    <property type="entry name" value="UVRD / RECB / PCRA DNA HELICASE FAMILY MEMBER"/>
    <property type="match status" value="1"/>
</dbReference>
<dbReference type="Gene3D" id="3.40.50.300">
    <property type="entry name" value="P-loop containing nucleotide triphosphate hydrolases"/>
    <property type="match status" value="3"/>
</dbReference>
<dbReference type="GO" id="GO:0005829">
    <property type="term" value="C:cytosol"/>
    <property type="evidence" value="ECO:0007669"/>
    <property type="project" value="TreeGrafter"/>
</dbReference>
<dbReference type="GO" id="GO:0005524">
    <property type="term" value="F:ATP binding"/>
    <property type="evidence" value="ECO:0007669"/>
    <property type="project" value="UniProtKB-UniRule"/>
</dbReference>
<accession>A0A9E5DE20</accession>
<dbReference type="GO" id="GO:0000725">
    <property type="term" value="P:recombinational repair"/>
    <property type="evidence" value="ECO:0007669"/>
    <property type="project" value="TreeGrafter"/>
</dbReference>
<evidence type="ECO:0000313" key="7">
    <source>
        <dbReference type="EMBL" id="MCM1987969.1"/>
    </source>
</evidence>
<dbReference type="GO" id="GO:0043138">
    <property type="term" value="F:3'-5' DNA helicase activity"/>
    <property type="evidence" value="ECO:0007669"/>
    <property type="project" value="TreeGrafter"/>
</dbReference>
<evidence type="ECO:0000256" key="3">
    <source>
        <dbReference type="ARBA" id="ARBA00022806"/>
    </source>
</evidence>
<dbReference type="SUPFAM" id="SSF52540">
    <property type="entry name" value="P-loop containing nucleoside triphosphate hydrolases"/>
    <property type="match status" value="1"/>
</dbReference>
<reference evidence="7" key="1">
    <citation type="journal article" date="2021" name="mSystems">
        <title>Bacteria and Archaea Synergistically Convert Glycine Betaine to Biogenic Methane in the Formosa Cold Seep of the South China Sea.</title>
        <authorList>
            <person name="Li L."/>
            <person name="Zhang W."/>
            <person name="Zhang S."/>
            <person name="Song L."/>
            <person name="Sun Q."/>
            <person name="Zhang H."/>
            <person name="Xiang H."/>
            <person name="Dong X."/>
        </authorList>
    </citation>
    <scope>NUCLEOTIDE SEQUENCE</scope>
    <source>
        <strain evidence="7">LLY</strain>
    </source>
</reference>
<evidence type="ECO:0000259" key="6">
    <source>
        <dbReference type="PROSITE" id="PS51198"/>
    </source>
</evidence>
<dbReference type="InterPro" id="IPR013986">
    <property type="entry name" value="DExx_box_DNA_helicase_dom_sf"/>
</dbReference>
<dbReference type="AlphaFoldDB" id="A0A9E5DE20"/>
<dbReference type="RefSeq" id="WP_250869380.1">
    <property type="nucleotide sequence ID" value="NZ_JAGSOI010000101.1"/>
</dbReference>
<dbReference type="Proteomes" id="UP001056766">
    <property type="component" value="Unassembled WGS sequence"/>
</dbReference>
<dbReference type="PANTHER" id="PTHR11070:SF63">
    <property type="entry name" value="DNA HELICASE IV"/>
    <property type="match status" value="1"/>
</dbReference>
<dbReference type="Pfam" id="PF00580">
    <property type="entry name" value="UvrD-helicase"/>
    <property type="match status" value="1"/>
</dbReference>
<evidence type="ECO:0000256" key="4">
    <source>
        <dbReference type="ARBA" id="ARBA00022840"/>
    </source>
</evidence>
<feature type="domain" description="UvrD-like helicase ATP-binding" evidence="6">
    <location>
        <begin position="1"/>
        <end position="440"/>
    </location>
</feature>